<keyword evidence="4" id="KW-1185">Reference proteome</keyword>
<name>A0ABT5JLE3_RHOTP</name>
<evidence type="ECO:0000313" key="3">
    <source>
        <dbReference type="EMBL" id="MDC7790053.1"/>
    </source>
</evidence>
<keyword evidence="1" id="KW-0472">Membrane</keyword>
<proteinExistence type="predicted"/>
<feature type="domain" description="DUF6644" evidence="2">
    <location>
        <begin position="28"/>
        <end position="151"/>
    </location>
</feature>
<evidence type="ECO:0000259" key="2">
    <source>
        <dbReference type="Pfam" id="PF20349"/>
    </source>
</evidence>
<reference evidence="3" key="2">
    <citation type="submission" date="2023-02" db="EMBL/GenBank/DDBJ databases">
        <authorList>
            <person name="Rayyan A."/>
            <person name="Meyer T."/>
            <person name="Kyndt J.A."/>
        </authorList>
    </citation>
    <scope>NUCLEOTIDE SEQUENCE</scope>
    <source>
        <strain evidence="3">DSM 9987</strain>
    </source>
</reference>
<reference evidence="3" key="1">
    <citation type="journal article" date="2023" name="Microbiol Resour">
        <title>Genome Sequences of Rhodoplanes serenus and Two Thermotolerant Strains, Rhodoplanes tepidamans and 'Rhodoplanes cryptolactis,' Further Refine the Genus.</title>
        <authorList>
            <person name="Rayyan A.A."/>
            <person name="Kyndt J.A."/>
        </authorList>
    </citation>
    <scope>NUCLEOTIDE SEQUENCE</scope>
    <source>
        <strain evidence="3">DSM 9987</strain>
    </source>
</reference>
<feature type="transmembrane region" description="Helical" evidence="1">
    <location>
        <begin position="30"/>
        <end position="53"/>
    </location>
</feature>
<dbReference type="EMBL" id="JAQQLI010000116">
    <property type="protein sequence ID" value="MDC7790053.1"/>
    <property type="molecule type" value="Genomic_DNA"/>
</dbReference>
<organism evidence="3 4">
    <name type="scientific">Rhodoplanes tepidamans</name>
    <name type="common">Rhodoplanes cryptolactis</name>
    <dbReference type="NCBI Taxonomy" id="200616"/>
    <lineage>
        <taxon>Bacteria</taxon>
        <taxon>Pseudomonadati</taxon>
        <taxon>Pseudomonadota</taxon>
        <taxon>Alphaproteobacteria</taxon>
        <taxon>Hyphomicrobiales</taxon>
        <taxon>Nitrobacteraceae</taxon>
        <taxon>Rhodoplanes</taxon>
    </lineage>
</organism>
<dbReference type="Pfam" id="PF20349">
    <property type="entry name" value="DUF6644"/>
    <property type="match status" value="1"/>
</dbReference>
<dbReference type="Proteomes" id="UP001165652">
    <property type="component" value="Unassembled WGS sequence"/>
</dbReference>
<dbReference type="InterPro" id="IPR046586">
    <property type="entry name" value="DUF6644"/>
</dbReference>
<protein>
    <recommendedName>
        <fullName evidence="2">DUF6644 domain-containing protein</fullName>
    </recommendedName>
</protein>
<evidence type="ECO:0000313" key="4">
    <source>
        <dbReference type="Proteomes" id="UP001165652"/>
    </source>
</evidence>
<comment type="caution">
    <text evidence="3">The sequence shown here is derived from an EMBL/GenBank/DDBJ whole genome shotgun (WGS) entry which is preliminary data.</text>
</comment>
<evidence type="ECO:0000256" key="1">
    <source>
        <dbReference type="SAM" id="Phobius"/>
    </source>
</evidence>
<accession>A0ABT5JLE3</accession>
<sequence>MSGLLAALEGSGFAAQVRESIVLYPAANVLHVLAVMVFFAGVAAMDLRILGLLPGPDPARVVARLRPLSAAALGVIVASGVLLFLPEATRTAGNPAFLAKLVAIGVAVINLAVNDLASRRGTGHAMLVRATAAVSLALWLVVAALGRLIAYV</sequence>
<keyword evidence="1" id="KW-1133">Transmembrane helix</keyword>
<dbReference type="RefSeq" id="WP_272780872.1">
    <property type="nucleotide sequence ID" value="NZ_JAQQLI010000116.1"/>
</dbReference>
<gene>
    <name evidence="3" type="ORF">PQJ73_30610</name>
</gene>
<feature type="transmembrane region" description="Helical" evidence="1">
    <location>
        <begin position="126"/>
        <end position="150"/>
    </location>
</feature>
<feature type="transmembrane region" description="Helical" evidence="1">
    <location>
        <begin position="97"/>
        <end position="114"/>
    </location>
</feature>
<keyword evidence="1" id="KW-0812">Transmembrane</keyword>
<feature type="transmembrane region" description="Helical" evidence="1">
    <location>
        <begin position="65"/>
        <end position="85"/>
    </location>
</feature>